<keyword evidence="6 8" id="KW-0472">Membrane</keyword>
<feature type="transmembrane region" description="Helical" evidence="8">
    <location>
        <begin position="526"/>
        <end position="545"/>
    </location>
</feature>
<dbReference type="Proteomes" id="UP000479000">
    <property type="component" value="Unassembled WGS sequence"/>
</dbReference>
<evidence type="ECO:0000256" key="6">
    <source>
        <dbReference type="ARBA" id="ARBA00023136"/>
    </source>
</evidence>
<accession>A0A6H5GYX9</accession>
<dbReference type="InterPro" id="IPR028994">
    <property type="entry name" value="Integrin_alpha_N"/>
</dbReference>
<dbReference type="Pfam" id="PF13517">
    <property type="entry name" value="FG-GAP_3"/>
    <property type="match status" value="1"/>
</dbReference>
<dbReference type="InterPro" id="IPR013517">
    <property type="entry name" value="FG-GAP"/>
</dbReference>
<evidence type="ECO:0000256" key="5">
    <source>
        <dbReference type="ARBA" id="ARBA00022989"/>
    </source>
</evidence>
<proteinExistence type="inferred from homology"/>
<dbReference type="PANTHER" id="PTHR13412:SF0">
    <property type="entry name" value="T-CELL IMMUNOMODULATORY PROTEIN"/>
    <property type="match status" value="1"/>
</dbReference>
<gene>
    <name evidence="10" type="ORF">NTEN_LOCUS11906</name>
</gene>
<reference evidence="10 11" key="1">
    <citation type="submission" date="2020-02" db="EMBL/GenBank/DDBJ databases">
        <authorList>
            <person name="Ferguson B K."/>
        </authorList>
    </citation>
    <scope>NUCLEOTIDE SEQUENCE [LARGE SCALE GENOMIC DNA]</scope>
</reference>
<dbReference type="PANTHER" id="PTHR13412">
    <property type="entry name" value="T-CELL IMMUNOMODULATORY PROTEIN HOMOLOG"/>
    <property type="match status" value="1"/>
</dbReference>
<evidence type="ECO:0000256" key="3">
    <source>
        <dbReference type="ARBA" id="ARBA00022692"/>
    </source>
</evidence>
<dbReference type="GO" id="GO:0005886">
    <property type="term" value="C:plasma membrane"/>
    <property type="evidence" value="ECO:0007669"/>
    <property type="project" value="TreeGrafter"/>
</dbReference>
<dbReference type="Gene3D" id="2.130.10.130">
    <property type="entry name" value="Integrin alpha, N-terminal"/>
    <property type="match status" value="1"/>
</dbReference>
<dbReference type="InterPro" id="IPR024881">
    <property type="entry name" value="Tip"/>
</dbReference>
<evidence type="ECO:0000256" key="8">
    <source>
        <dbReference type="SAM" id="Phobius"/>
    </source>
</evidence>
<dbReference type="OrthoDB" id="10250728at2759"/>
<comment type="subcellular location">
    <subcellularLocation>
        <location evidence="1">Membrane</location>
        <topology evidence="1">Single-pass type I membrane protein</topology>
    </subcellularLocation>
</comment>
<evidence type="ECO:0000313" key="11">
    <source>
        <dbReference type="Proteomes" id="UP000479000"/>
    </source>
</evidence>
<keyword evidence="3 8" id="KW-0812">Transmembrane</keyword>
<evidence type="ECO:0000259" key="9">
    <source>
        <dbReference type="Pfam" id="PF23122"/>
    </source>
</evidence>
<keyword evidence="7" id="KW-0325">Glycoprotein</keyword>
<organism evidence="10 11">
    <name type="scientific">Nesidiocoris tenuis</name>
    <dbReference type="NCBI Taxonomy" id="355587"/>
    <lineage>
        <taxon>Eukaryota</taxon>
        <taxon>Metazoa</taxon>
        <taxon>Ecdysozoa</taxon>
        <taxon>Arthropoda</taxon>
        <taxon>Hexapoda</taxon>
        <taxon>Insecta</taxon>
        <taxon>Pterygota</taxon>
        <taxon>Neoptera</taxon>
        <taxon>Paraneoptera</taxon>
        <taxon>Hemiptera</taxon>
        <taxon>Heteroptera</taxon>
        <taxon>Panheteroptera</taxon>
        <taxon>Cimicomorpha</taxon>
        <taxon>Miridae</taxon>
        <taxon>Dicyphina</taxon>
        <taxon>Nesidiocoris</taxon>
    </lineage>
</organism>
<evidence type="ECO:0000256" key="2">
    <source>
        <dbReference type="ARBA" id="ARBA00006496"/>
    </source>
</evidence>
<dbReference type="EMBL" id="CADCXU010017654">
    <property type="protein sequence ID" value="CAB0006429.1"/>
    <property type="molecule type" value="Genomic_DNA"/>
</dbReference>
<dbReference type="Pfam" id="PF23122">
    <property type="entry name" value="C2_ITFG1"/>
    <property type="match status" value="1"/>
</dbReference>
<keyword evidence="4" id="KW-0732">Signal</keyword>
<feature type="domain" description="T-cell immunomodulatory protein TIP C2" evidence="9">
    <location>
        <begin position="421"/>
        <end position="515"/>
    </location>
</feature>
<evidence type="ECO:0000256" key="1">
    <source>
        <dbReference type="ARBA" id="ARBA00004479"/>
    </source>
</evidence>
<comment type="similarity">
    <text evidence="2">Belongs to the TIP family.</text>
</comment>
<name>A0A6H5GYX9_9HEMI</name>
<protein>
    <recommendedName>
        <fullName evidence="9">T-cell immunomodulatory protein TIP C2 domain-containing protein</fullName>
    </recommendedName>
</protein>
<keyword evidence="5 8" id="KW-1133">Transmembrane helix</keyword>
<evidence type="ECO:0000256" key="4">
    <source>
        <dbReference type="ARBA" id="ARBA00022729"/>
    </source>
</evidence>
<dbReference type="AlphaFoldDB" id="A0A6H5GYX9"/>
<dbReference type="SUPFAM" id="SSF69318">
    <property type="entry name" value="Integrin alpha N-terminal domain"/>
    <property type="match status" value="1"/>
</dbReference>
<evidence type="ECO:0000256" key="7">
    <source>
        <dbReference type="ARBA" id="ARBA00023180"/>
    </source>
</evidence>
<evidence type="ECO:0000313" key="10">
    <source>
        <dbReference type="EMBL" id="CAB0006429.1"/>
    </source>
</evidence>
<keyword evidence="11" id="KW-1185">Reference proteome</keyword>
<dbReference type="InterPro" id="IPR057089">
    <property type="entry name" value="C2_TIP"/>
</dbReference>
<sequence length="567" mass="64285">MTSGIPAAFGDFNSDEYPDLFVIDNKDRRNIEILLGGDGDPLIKKSGKSRKCRMDYPVTSLVPGDFDGDAVMDVLVTMDRQNASTGCSRLKDTQEVRVLWGDGDTLMCNSSFNQPLFMCGQPLAMDYNMDMIIDLFGELNSKRTFWVFNKTRNYPKVVEMVRSTDPEFKALSPLRIPHSHAFLDLSSDYSPDMFVTTEAGFEIWLKDPRTPEGFVYSDETWKFPEGVKHAGQSIFLDTELKGKLDHIFPACHDDACTNSSLYVRLNNKWLPLKINFHDKTNGVWGFVPPNPSSIIQNVITLHGGDYNMDGYPDLLATLKSGTKTKTFLLKNEQCVADCAEYSRTFTIAWDELSPANNNTQLGVFYDFMQDGILDIIFVRNGTTTAFKNNLDYDANFIKVMVITGLKEHPVPVIPSPSRKKTYGTNLPGPLISYNSTDQDDKPRASVSPQLPQSAYMSLHLPYTLFGLGRTPNFVDKLTVGIYNKTRYWTQIIPNSQMVVIPIPLNDPSRWTARLFVTPSKLIVKSFIALLGTCLFLTLIIAVLWWRERREDHQEKRQESHLFHYDGM</sequence>